<dbReference type="EMBL" id="CATZAT010000011">
    <property type="protein sequence ID" value="CAJ0802274.1"/>
    <property type="molecule type" value="Genomic_DNA"/>
</dbReference>
<name>A0ABC8QK38_9RALS</name>
<dbReference type="Proteomes" id="UP001189663">
    <property type="component" value="Unassembled WGS sequence"/>
</dbReference>
<comment type="caution">
    <text evidence="2">The sequence shown here is derived from an EMBL/GenBank/DDBJ whole genome shotgun (WGS) entry which is preliminary data.</text>
</comment>
<proteinExistence type="predicted"/>
<feature type="compositionally biased region" description="Basic and acidic residues" evidence="1">
    <location>
        <begin position="1"/>
        <end position="10"/>
    </location>
</feature>
<evidence type="ECO:0000313" key="3">
    <source>
        <dbReference type="Proteomes" id="UP001189663"/>
    </source>
</evidence>
<keyword evidence="3" id="KW-1185">Reference proteome</keyword>
<feature type="region of interest" description="Disordered" evidence="1">
    <location>
        <begin position="1"/>
        <end position="24"/>
    </location>
</feature>
<evidence type="ECO:0000256" key="1">
    <source>
        <dbReference type="SAM" id="MobiDB-lite"/>
    </source>
</evidence>
<reference evidence="2 3" key="1">
    <citation type="submission" date="2023-07" db="EMBL/GenBank/DDBJ databases">
        <authorList>
            <person name="Peeters C."/>
        </authorList>
    </citation>
    <scope>NUCLEOTIDE SEQUENCE [LARGE SCALE GENOMIC DNA]</scope>
    <source>
        <strain evidence="2 3">LMG 18096</strain>
    </source>
</reference>
<protein>
    <submittedName>
        <fullName evidence="2">Uncharacterized protein</fullName>
    </submittedName>
</protein>
<sequence length="50" mass="5685">MRKQREQIKKERFRRSSGQIQVSGGTYTATLTLRRSSQVLSESASPRSSN</sequence>
<gene>
    <name evidence="2" type="ORF">LMG18096_04101</name>
</gene>
<accession>A0ABC8QK38</accession>
<dbReference type="AlphaFoldDB" id="A0ABC8QK38"/>
<evidence type="ECO:0000313" key="2">
    <source>
        <dbReference type="EMBL" id="CAJ0802274.1"/>
    </source>
</evidence>
<organism evidence="2 3">
    <name type="scientific">Ralstonia holmesii</name>
    <dbReference type="NCBI Taxonomy" id="3058602"/>
    <lineage>
        <taxon>Bacteria</taxon>
        <taxon>Pseudomonadati</taxon>
        <taxon>Pseudomonadota</taxon>
        <taxon>Betaproteobacteria</taxon>
        <taxon>Burkholderiales</taxon>
        <taxon>Burkholderiaceae</taxon>
        <taxon>Ralstonia</taxon>
    </lineage>
</organism>